<evidence type="ECO:0000313" key="5">
    <source>
        <dbReference type="Ensembl" id="ENSUAMP00000000993.1"/>
    </source>
</evidence>
<feature type="repeat" description="ANK" evidence="3">
    <location>
        <begin position="282"/>
        <end position="314"/>
    </location>
</feature>
<dbReference type="GeneTree" id="ENSGT00940000163707"/>
<feature type="repeat" description="ANK" evidence="3">
    <location>
        <begin position="249"/>
        <end position="281"/>
    </location>
</feature>
<dbReference type="Proteomes" id="UP000291022">
    <property type="component" value="Unassembled WGS sequence"/>
</dbReference>
<feature type="region of interest" description="Disordered" evidence="4">
    <location>
        <begin position="1"/>
        <end position="21"/>
    </location>
</feature>
<evidence type="ECO:0000256" key="1">
    <source>
        <dbReference type="ARBA" id="ARBA00022737"/>
    </source>
</evidence>
<keyword evidence="2 3" id="KW-0040">ANK repeat</keyword>
<sequence length="410" mass="43530">MDSGSSQPGEQDGTEAGAEQELRWVELGSEEALGARTEGPSARQAWGRLLQAVWRGHLGLATRLLRQGASVEERDHTGRTPLHLAVLRGHVPLVRLLLQRGAAVGAADRAGRTPLHEAAWHGHSRVAELLLRRGAPAAAALGWPASRRWTSGPRRWAHTAGVALLGAPGPGPRCWRRTRPRGDAGGRPEQLGEATRSRGGSLARRQVLLARTAGRAQTGGGAWRVGGWLGGDMEVLLDHGADPSLKDRHSRSALHRAAAGGHLPAIQLLAAWGAEVDARDSLGLTPLHHAARGGHTEVASHLLDRGAQVNAAGWLHKTPLHLAMDHGHGPTAELLLCRGASPTLRTQWGEAVQDLVSEGAFDLPPVLNYLGSGTRQLGTGPMQQGPLGFSDKPILNCFPCSALSFLWEPQ</sequence>
<dbReference type="STRING" id="9643.ENSUAMP00000000993"/>
<proteinExistence type="predicted"/>
<dbReference type="PANTHER" id="PTHR24171">
    <property type="entry name" value="ANKYRIN REPEAT DOMAIN-CONTAINING PROTEIN 39-RELATED"/>
    <property type="match status" value="1"/>
</dbReference>
<dbReference type="Ensembl" id="ENSUAMT00000001141.1">
    <property type="protein sequence ID" value="ENSUAMP00000000993.1"/>
    <property type="gene ID" value="ENSUAMG00000000930.1"/>
</dbReference>
<protein>
    <submittedName>
        <fullName evidence="5">Ankyrin repeat domain 65</fullName>
    </submittedName>
</protein>
<dbReference type="Gene3D" id="1.25.40.20">
    <property type="entry name" value="Ankyrin repeat-containing domain"/>
    <property type="match status" value="3"/>
</dbReference>
<evidence type="ECO:0000256" key="4">
    <source>
        <dbReference type="SAM" id="MobiDB-lite"/>
    </source>
</evidence>
<dbReference type="PRINTS" id="PR01415">
    <property type="entry name" value="ANKYRIN"/>
</dbReference>
<evidence type="ECO:0000256" key="2">
    <source>
        <dbReference type="ARBA" id="ARBA00023043"/>
    </source>
</evidence>
<dbReference type="PROSITE" id="PS50297">
    <property type="entry name" value="ANK_REP_REGION"/>
    <property type="match status" value="5"/>
</dbReference>
<reference evidence="6" key="1">
    <citation type="submission" date="2016-06" db="EMBL/GenBank/DDBJ databases">
        <title>De novo assembly and RNA-Seq shows season-dependent expression and editing in black bear kidneys.</title>
        <authorList>
            <person name="Korstanje R."/>
            <person name="Srivastava A."/>
            <person name="Sarsani V.K."/>
            <person name="Sheehan S.M."/>
            <person name="Seger R.L."/>
            <person name="Barter M.E."/>
            <person name="Lindqvist C."/>
            <person name="Brody L.C."/>
            <person name="Mullikin J.C."/>
        </authorList>
    </citation>
    <scope>NUCLEOTIDE SEQUENCE [LARGE SCALE GENOMIC DNA]</scope>
</reference>
<feature type="region of interest" description="Disordered" evidence="4">
    <location>
        <begin position="179"/>
        <end position="202"/>
    </location>
</feature>
<dbReference type="AlphaFoldDB" id="A0A452QA94"/>
<accession>A0A452QA94</accession>
<name>A0A452QA94_URSAM</name>
<keyword evidence="6" id="KW-1185">Reference proteome</keyword>
<reference evidence="5" key="3">
    <citation type="submission" date="2025-09" db="UniProtKB">
        <authorList>
            <consortium name="Ensembl"/>
        </authorList>
    </citation>
    <scope>IDENTIFICATION</scope>
</reference>
<evidence type="ECO:0000313" key="6">
    <source>
        <dbReference type="Proteomes" id="UP000291022"/>
    </source>
</evidence>
<dbReference type="OMA" id="TRWGDMA"/>
<feature type="repeat" description="ANK" evidence="3">
    <location>
        <begin position="315"/>
        <end position="347"/>
    </location>
</feature>
<dbReference type="InterPro" id="IPR002110">
    <property type="entry name" value="Ankyrin_rpt"/>
</dbReference>
<dbReference type="SUPFAM" id="SSF48403">
    <property type="entry name" value="Ankyrin repeat"/>
    <property type="match status" value="2"/>
</dbReference>
<feature type="repeat" description="ANK" evidence="3">
    <location>
        <begin position="110"/>
        <end position="135"/>
    </location>
</feature>
<reference evidence="5" key="2">
    <citation type="submission" date="2025-08" db="UniProtKB">
        <authorList>
            <consortium name="Ensembl"/>
        </authorList>
    </citation>
    <scope>IDENTIFICATION</scope>
</reference>
<dbReference type="Pfam" id="PF12796">
    <property type="entry name" value="Ank_2"/>
    <property type="match status" value="2"/>
</dbReference>
<dbReference type="InterPro" id="IPR036770">
    <property type="entry name" value="Ankyrin_rpt-contain_sf"/>
</dbReference>
<feature type="repeat" description="ANK" evidence="3">
    <location>
        <begin position="77"/>
        <end position="109"/>
    </location>
</feature>
<gene>
    <name evidence="5" type="primary">ANKRD65</name>
</gene>
<dbReference type="SMART" id="SM00248">
    <property type="entry name" value="ANK"/>
    <property type="match status" value="6"/>
</dbReference>
<dbReference type="PROSITE" id="PS50088">
    <property type="entry name" value="ANK_REPEAT"/>
    <property type="match status" value="5"/>
</dbReference>
<evidence type="ECO:0000256" key="3">
    <source>
        <dbReference type="PROSITE-ProRule" id="PRU00023"/>
    </source>
</evidence>
<organism evidence="5 6">
    <name type="scientific">Ursus americanus</name>
    <name type="common">American black bear</name>
    <name type="synonym">Euarctos americanus</name>
    <dbReference type="NCBI Taxonomy" id="9643"/>
    <lineage>
        <taxon>Eukaryota</taxon>
        <taxon>Metazoa</taxon>
        <taxon>Chordata</taxon>
        <taxon>Craniata</taxon>
        <taxon>Vertebrata</taxon>
        <taxon>Euteleostomi</taxon>
        <taxon>Mammalia</taxon>
        <taxon>Eutheria</taxon>
        <taxon>Laurasiatheria</taxon>
        <taxon>Carnivora</taxon>
        <taxon>Caniformia</taxon>
        <taxon>Ursidae</taxon>
        <taxon>Ursus</taxon>
    </lineage>
</organism>
<keyword evidence="1" id="KW-0677">Repeat</keyword>